<dbReference type="SUPFAM" id="SSF53613">
    <property type="entry name" value="Ribokinase-like"/>
    <property type="match status" value="1"/>
</dbReference>
<dbReference type="EMBL" id="CP022111">
    <property type="protein sequence ID" value="ASG22261.1"/>
    <property type="molecule type" value="Genomic_DNA"/>
</dbReference>
<sequence>MSIDLHTVTLNPAIDETVTLDDLRPGHVHRAVAVRHNAGGKGVNVASCLADWGLHVAATGLLGIDNTAPFEALFAAKGILDRFLRVPGETRTNIKLLDRHDGRTTDINLPGLVATPETVERIQAYLEESVGPGTLVVLAGSLPDGLPPDTYARMVAGLAHAGARVVLDSSGEPLARALAADVLPHCVKPNRHELEGWAGRPLAPPDLLAAARHLQGHGIPLVVVSLGAGGALLVDAGTALHAQAPEVRGSSTVGAGDAMVAGLAAGLHAGLGLEAVARLATGFAVAKLGRAGPNLPGVEIVRALADHVTMTPADDWASTTATHAPH</sequence>
<dbReference type="GO" id="GO:0005829">
    <property type="term" value="C:cytosol"/>
    <property type="evidence" value="ECO:0007669"/>
    <property type="project" value="TreeGrafter"/>
</dbReference>
<dbReference type="GO" id="GO:0016052">
    <property type="term" value="P:carbohydrate catabolic process"/>
    <property type="evidence" value="ECO:0007669"/>
    <property type="project" value="UniProtKB-ARBA"/>
</dbReference>
<dbReference type="Proteomes" id="UP000197153">
    <property type="component" value="Chromosome 2"/>
</dbReference>
<dbReference type="InterPro" id="IPR011611">
    <property type="entry name" value="PfkB_dom"/>
</dbReference>
<evidence type="ECO:0000313" key="11">
    <source>
        <dbReference type="Proteomes" id="UP000197153"/>
    </source>
</evidence>
<name>A0A248JUW0_9PROT</name>
<protein>
    <recommendedName>
        <fullName evidence="7">Phosphofructokinase</fullName>
    </recommendedName>
</protein>
<dbReference type="Pfam" id="PF00294">
    <property type="entry name" value="PfkB"/>
    <property type="match status" value="1"/>
</dbReference>
<keyword evidence="3 8" id="KW-0547">Nucleotide-binding</keyword>
<dbReference type="InterPro" id="IPR029056">
    <property type="entry name" value="Ribokinase-like"/>
</dbReference>
<dbReference type="NCBIfam" id="TIGR03828">
    <property type="entry name" value="pfkB"/>
    <property type="match status" value="1"/>
</dbReference>
<evidence type="ECO:0000256" key="4">
    <source>
        <dbReference type="ARBA" id="ARBA00022777"/>
    </source>
</evidence>
<gene>
    <name evidence="10" type="primary">pfkB</name>
    <name evidence="10" type="ORF">Y958_14965</name>
</gene>
<evidence type="ECO:0000313" key="10">
    <source>
        <dbReference type="EMBL" id="ASG22261.1"/>
    </source>
</evidence>
<dbReference type="GO" id="GO:0005524">
    <property type="term" value="F:ATP binding"/>
    <property type="evidence" value="ECO:0007669"/>
    <property type="project" value="UniProtKB-UniRule"/>
</dbReference>
<dbReference type="PANTHER" id="PTHR46566:SF5">
    <property type="entry name" value="1-PHOSPHOFRUCTOKINASE"/>
    <property type="match status" value="1"/>
</dbReference>
<dbReference type="KEGG" id="nao:Y958_14965"/>
<dbReference type="AlphaFoldDB" id="A0A248JUW0"/>
<keyword evidence="2 7" id="KW-0808">Transferase</keyword>
<organism evidence="10 11">
    <name type="scientific">Nitrospirillum viridazoti CBAmc</name>
    <dbReference type="NCBI Taxonomy" id="1441467"/>
    <lineage>
        <taxon>Bacteria</taxon>
        <taxon>Pseudomonadati</taxon>
        <taxon>Pseudomonadota</taxon>
        <taxon>Alphaproteobacteria</taxon>
        <taxon>Rhodospirillales</taxon>
        <taxon>Azospirillaceae</taxon>
        <taxon>Nitrospirillum</taxon>
        <taxon>Nitrospirillum viridazoti</taxon>
    </lineage>
</organism>
<dbReference type="FunFam" id="3.40.1190.20:FF:000001">
    <property type="entry name" value="Phosphofructokinase"/>
    <property type="match status" value="1"/>
</dbReference>
<dbReference type="PIRSF" id="PIRSF000535">
    <property type="entry name" value="1PFK/6PFK/LacC"/>
    <property type="match status" value="1"/>
</dbReference>
<evidence type="ECO:0000256" key="7">
    <source>
        <dbReference type="PIRNR" id="PIRNR000535"/>
    </source>
</evidence>
<evidence type="ECO:0000256" key="5">
    <source>
        <dbReference type="ARBA" id="ARBA00022840"/>
    </source>
</evidence>
<dbReference type="Gene3D" id="3.40.1190.20">
    <property type="match status" value="1"/>
</dbReference>
<dbReference type="InterPro" id="IPR022463">
    <property type="entry name" value="1-PFruKinase"/>
</dbReference>
<dbReference type="GO" id="GO:0008662">
    <property type="term" value="F:1-phosphofructokinase activity"/>
    <property type="evidence" value="ECO:0007669"/>
    <property type="project" value="UniProtKB-UniRule"/>
</dbReference>
<evidence type="ECO:0000256" key="6">
    <source>
        <dbReference type="ARBA" id="ARBA00047745"/>
    </source>
</evidence>
<feature type="domain" description="Carbohydrate kinase PfkB" evidence="9">
    <location>
        <begin position="9"/>
        <end position="295"/>
    </location>
</feature>
<evidence type="ECO:0000259" key="9">
    <source>
        <dbReference type="Pfam" id="PF00294"/>
    </source>
</evidence>
<dbReference type="PROSITE" id="PS00584">
    <property type="entry name" value="PFKB_KINASES_2"/>
    <property type="match status" value="1"/>
</dbReference>
<dbReference type="InterPro" id="IPR002173">
    <property type="entry name" value="Carboh/pur_kinase_PfkB_CS"/>
</dbReference>
<keyword evidence="11" id="KW-1185">Reference proteome</keyword>
<dbReference type="InterPro" id="IPR017583">
    <property type="entry name" value="Tagatose/fructose_Pkinase"/>
</dbReference>
<dbReference type="PANTHER" id="PTHR46566">
    <property type="entry name" value="1-PHOSPHOFRUCTOKINASE-RELATED"/>
    <property type="match status" value="1"/>
</dbReference>
<keyword evidence="4 8" id="KW-0418">Kinase</keyword>
<comment type="similarity">
    <text evidence="1 7 8">Belongs to the carbohydrate kinase PfkB family.</text>
</comment>
<evidence type="ECO:0000256" key="3">
    <source>
        <dbReference type="ARBA" id="ARBA00022741"/>
    </source>
</evidence>
<comment type="catalytic activity">
    <reaction evidence="6 8">
        <text>beta-D-fructose 1-phosphate + ATP = beta-D-fructose 1,6-bisphosphate + ADP + H(+)</text>
        <dbReference type="Rhea" id="RHEA:14213"/>
        <dbReference type="ChEBI" id="CHEBI:15378"/>
        <dbReference type="ChEBI" id="CHEBI:30616"/>
        <dbReference type="ChEBI" id="CHEBI:32966"/>
        <dbReference type="ChEBI" id="CHEBI:138881"/>
        <dbReference type="ChEBI" id="CHEBI:456216"/>
        <dbReference type="EC" id="2.7.1.56"/>
    </reaction>
</comment>
<accession>A0A248JUW0</accession>
<evidence type="ECO:0000256" key="8">
    <source>
        <dbReference type="RuleBase" id="RU369061"/>
    </source>
</evidence>
<reference evidence="10 11" key="1">
    <citation type="submission" date="2017-06" db="EMBL/GenBank/DDBJ databases">
        <title>Complete genome sequence of Nitrospirillum amazonense strain CBAmC, an endophytic nitrogen-fixing and plant growth-promoting bacterium, isolated from sugarcane.</title>
        <authorList>
            <person name="Schwab S."/>
            <person name="dos Santos Teixeira K.R."/>
            <person name="Simoes Araujo J.L."/>
            <person name="Soares Vidal M."/>
            <person name="Borges de Freitas H.R."/>
            <person name="Rivello Crivelaro A.L."/>
            <person name="Bueno de Camargo Nunes A."/>
            <person name="dos Santos C.M."/>
            <person name="Palmeira da Silva Rosa D."/>
            <person name="da Silva Padilha D."/>
            <person name="da Silva E."/>
            <person name="Araujo Terra L."/>
            <person name="Soares Mendes V."/>
            <person name="Farinelli L."/>
            <person name="Magalhaes Cruz L."/>
            <person name="Baldani J.I."/>
        </authorList>
    </citation>
    <scope>NUCLEOTIDE SEQUENCE [LARGE SCALE GENOMIC DNA]</scope>
    <source>
        <strain evidence="10 11">CBAmC</strain>
    </source>
</reference>
<dbReference type="GO" id="GO:0044281">
    <property type="term" value="P:small molecule metabolic process"/>
    <property type="evidence" value="ECO:0007669"/>
    <property type="project" value="UniProtKB-ARBA"/>
</dbReference>
<proteinExistence type="inferred from homology"/>
<comment type="function">
    <text evidence="8">Catalyzes the ATP-dependent phosphorylation of fructose-l-phosphate to fructose-l,6-bisphosphate.</text>
</comment>
<dbReference type="NCBIfam" id="TIGR03168">
    <property type="entry name" value="1-PFK"/>
    <property type="match status" value="1"/>
</dbReference>
<evidence type="ECO:0000256" key="2">
    <source>
        <dbReference type="ARBA" id="ARBA00022679"/>
    </source>
</evidence>
<evidence type="ECO:0000256" key="1">
    <source>
        <dbReference type="ARBA" id="ARBA00010688"/>
    </source>
</evidence>
<dbReference type="PROSITE" id="PS00583">
    <property type="entry name" value="PFKB_KINASES_1"/>
    <property type="match status" value="1"/>
</dbReference>
<keyword evidence="5 8" id="KW-0067">ATP-binding</keyword>
<dbReference type="RefSeq" id="WP_088872866.1">
    <property type="nucleotide sequence ID" value="NZ_CP022111.1"/>
</dbReference>
<dbReference type="CDD" id="cd01164">
    <property type="entry name" value="FruK_PfkB_like"/>
    <property type="match status" value="1"/>
</dbReference>